<evidence type="ECO:0000256" key="1">
    <source>
        <dbReference type="SAM" id="Phobius"/>
    </source>
</evidence>
<evidence type="ECO:0008006" key="4">
    <source>
        <dbReference type="Google" id="ProtNLM"/>
    </source>
</evidence>
<proteinExistence type="predicted"/>
<keyword evidence="1" id="KW-0812">Transmembrane</keyword>
<keyword evidence="3" id="KW-1185">Reference proteome</keyword>
<dbReference type="EMBL" id="JBHLZU010000021">
    <property type="protein sequence ID" value="MFB9907570.1"/>
    <property type="molecule type" value="Genomic_DNA"/>
</dbReference>
<sequence length="176" mass="19200">MDGWELHTPDPEWRLGEVLLALVGAVLVIAAGTALAVLAAGAAHGTQPSFSGGPVVVLTPLVLLAVIGTGAALVQWRNGSLVRTLRITRHCVELTTKTGKHIAELERLREVTVTHIAVDQRQTCTRLHLRFDTAPHFTTRRFPYRRGFTSDLVRTLSGHNAVVSEEPRHTTEYSNG</sequence>
<protein>
    <recommendedName>
        <fullName evidence="4">PH domain-containing protein</fullName>
    </recommendedName>
</protein>
<evidence type="ECO:0000313" key="3">
    <source>
        <dbReference type="Proteomes" id="UP001589693"/>
    </source>
</evidence>
<name>A0ABV6A346_9PSEU</name>
<reference evidence="2 3" key="1">
    <citation type="submission" date="2024-09" db="EMBL/GenBank/DDBJ databases">
        <authorList>
            <person name="Sun Q."/>
            <person name="Mori K."/>
        </authorList>
    </citation>
    <scope>NUCLEOTIDE SEQUENCE [LARGE SCALE GENOMIC DNA]</scope>
    <source>
        <strain evidence="2 3">TBRC 7907</strain>
    </source>
</reference>
<comment type="caution">
    <text evidence="2">The sequence shown here is derived from an EMBL/GenBank/DDBJ whole genome shotgun (WGS) entry which is preliminary data.</text>
</comment>
<dbReference type="Proteomes" id="UP001589693">
    <property type="component" value="Unassembled WGS sequence"/>
</dbReference>
<accession>A0ABV6A346</accession>
<evidence type="ECO:0000313" key="2">
    <source>
        <dbReference type="EMBL" id="MFB9907570.1"/>
    </source>
</evidence>
<dbReference type="RefSeq" id="WP_377857975.1">
    <property type="nucleotide sequence ID" value="NZ_JBHLZU010000021.1"/>
</dbReference>
<keyword evidence="1" id="KW-1133">Transmembrane helix</keyword>
<keyword evidence="1" id="KW-0472">Membrane</keyword>
<gene>
    <name evidence="2" type="ORF">ACFFQA_26860</name>
</gene>
<organism evidence="2 3">
    <name type="scientific">Allokutzneria oryzae</name>
    <dbReference type="NCBI Taxonomy" id="1378989"/>
    <lineage>
        <taxon>Bacteria</taxon>
        <taxon>Bacillati</taxon>
        <taxon>Actinomycetota</taxon>
        <taxon>Actinomycetes</taxon>
        <taxon>Pseudonocardiales</taxon>
        <taxon>Pseudonocardiaceae</taxon>
        <taxon>Allokutzneria</taxon>
    </lineage>
</organism>
<feature type="transmembrane region" description="Helical" evidence="1">
    <location>
        <begin position="55"/>
        <end position="76"/>
    </location>
</feature>
<feature type="transmembrane region" description="Helical" evidence="1">
    <location>
        <begin position="20"/>
        <end position="43"/>
    </location>
</feature>